<keyword evidence="2" id="KW-0732">Signal</keyword>
<accession>A0A7J6Y8Q8</accession>
<sequence length="437" mass="46793">MRRSILLAAVVCVCACVGHRCRAAPCAILLPGAVIIMMMLVAVVVVVGGGGRNRGVYVGTVAVSYIYLYFLGFLCLLSFIALVCPREEGGKVAGRLTAQDGRMSCCVCILHSSGVYCSPELLSQAAYGVSAMFHSLQTCSADFIPSVAVLRANPIEGVRYAYTSCVNEVPHDAEAKDEDNGAAEQMKNDALRKTGLTARFSGRSVLCLQQAILRCEDAVDSTKKERSENVDVWRCLTGALLTACGFLRARVVENAPSEAASIGFSTAPSARGYLMVFSDVYDAPALSFASECSFSAAALLLTRLHATVHAFGPATLCSVVGSRLQALTRSTGGLCASHFALSHVGYMLDGDVAERLPQDENVTDRQAQERLVERYIVRPVNLPQGPSSMFNADESNTSYLAWLCPSCMTVMVRHPWEDEAVKNCPYCSLADGTDGDS</sequence>
<dbReference type="VEuPathDB" id="TriTrypDB:BCY84_08330"/>
<evidence type="ECO:0000313" key="3">
    <source>
        <dbReference type="EMBL" id="KAF5222942.1"/>
    </source>
</evidence>
<feature type="chain" id="PRO_5029786933" evidence="2">
    <location>
        <begin position="24"/>
        <end position="437"/>
    </location>
</feature>
<dbReference type="EMBL" id="JABDHM010000023">
    <property type="protein sequence ID" value="KAF5222942.1"/>
    <property type="molecule type" value="Genomic_DNA"/>
</dbReference>
<name>A0A7J6Y8Q8_TRYCR</name>
<dbReference type="AlphaFoldDB" id="A0A7J6Y8Q8"/>
<feature type="transmembrane region" description="Helical" evidence="1">
    <location>
        <begin position="62"/>
        <end position="83"/>
    </location>
</feature>
<keyword evidence="1" id="KW-1133">Transmembrane helix</keyword>
<feature type="signal peptide" evidence="2">
    <location>
        <begin position="1"/>
        <end position="23"/>
    </location>
</feature>
<comment type="caution">
    <text evidence="3">The sequence shown here is derived from an EMBL/GenBank/DDBJ whole genome shotgun (WGS) entry which is preliminary data.</text>
</comment>
<proteinExistence type="predicted"/>
<evidence type="ECO:0000256" key="1">
    <source>
        <dbReference type="SAM" id="Phobius"/>
    </source>
</evidence>
<evidence type="ECO:0000256" key="2">
    <source>
        <dbReference type="SAM" id="SignalP"/>
    </source>
</evidence>
<reference evidence="3 4" key="1">
    <citation type="journal article" date="2019" name="Genome Biol. Evol.">
        <title>Nanopore Sequencing Significantly Improves Genome Assembly of the Protozoan Parasite Trypanosoma cruzi.</title>
        <authorList>
            <person name="Diaz-Viraque F."/>
            <person name="Pita S."/>
            <person name="Greif G."/>
            <person name="de Souza R.C.M."/>
            <person name="Iraola G."/>
            <person name="Robello C."/>
        </authorList>
    </citation>
    <scope>NUCLEOTIDE SEQUENCE [LARGE SCALE GENOMIC DNA]</scope>
    <source>
        <strain evidence="3 4">Berenice</strain>
    </source>
</reference>
<feature type="transmembrane region" description="Helical" evidence="1">
    <location>
        <begin position="33"/>
        <end position="50"/>
    </location>
</feature>
<gene>
    <name evidence="3" type="ORF">ECC02_004028</name>
</gene>
<keyword evidence="1" id="KW-0472">Membrane</keyword>
<dbReference type="Proteomes" id="UP000583944">
    <property type="component" value="Unassembled WGS sequence"/>
</dbReference>
<evidence type="ECO:0000313" key="4">
    <source>
        <dbReference type="Proteomes" id="UP000583944"/>
    </source>
</evidence>
<dbReference type="VEuPathDB" id="TriTrypDB:ECC02_004028"/>
<keyword evidence="1" id="KW-0812">Transmembrane</keyword>
<protein>
    <submittedName>
        <fullName evidence="3">TFIIH basal transcription factor subunit</fullName>
    </submittedName>
</protein>
<organism evidence="3 4">
    <name type="scientific">Trypanosoma cruzi</name>
    <dbReference type="NCBI Taxonomy" id="5693"/>
    <lineage>
        <taxon>Eukaryota</taxon>
        <taxon>Discoba</taxon>
        <taxon>Euglenozoa</taxon>
        <taxon>Kinetoplastea</taxon>
        <taxon>Metakinetoplastina</taxon>
        <taxon>Trypanosomatida</taxon>
        <taxon>Trypanosomatidae</taxon>
        <taxon>Trypanosoma</taxon>
        <taxon>Schizotrypanum</taxon>
    </lineage>
</organism>